<dbReference type="SUPFAM" id="SSF52540">
    <property type="entry name" value="P-loop containing nucleoside triphosphate hydrolases"/>
    <property type="match status" value="1"/>
</dbReference>
<dbReference type="GO" id="GO:0000156">
    <property type="term" value="F:phosphorelay response regulator activity"/>
    <property type="evidence" value="ECO:0007669"/>
    <property type="project" value="InterPro"/>
</dbReference>
<evidence type="ECO:0000313" key="2">
    <source>
        <dbReference type="EMBL" id="ERJ76066.1"/>
    </source>
</evidence>
<sequence>MQYKVPIITINSIEEAQQGLSKMQKDNYSLILCDVITNQIAIEKSFKTILITSGTESIKHAFKEVLQITHLIENSNQQTQILEQTLTNQSNALLLLNANFKLHYSNIEQELQQSVLAFLAKKTLLQDHQIYYYSFKRALYRLAISNFTSSAGSYYLVEVKLSTPPLINNQFGIKYQHFDDIKQDISQQLTFTTFIEEENKKKAKRLDNYFRSLLIFGESGTSKTSLAQYLFINQTDYNRNLITIDASVFNDKTWKFLTNLNNGPLIEIGNTLLFQIATKCHLSS</sequence>
<dbReference type="GO" id="GO:0003677">
    <property type="term" value="F:DNA binding"/>
    <property type="evidence" value="ECO:0007669"/>
    <property type="project" value="InterPro"/>
</dbReference>
<feature type="domain" description="Signal transduction response regulator propionate catabolism activator N-terminal" evidence="1">
    <location>
        <begin position="2"/>
        <end position="73"/>
    </location>
</feature>
<dbReference type="SUPFAM" id="SSF159800">
    <property type="entry name" value="PrpR receptor domain-like"/>
    <property type="match status" value="1"/>
</dbReference>
<accession>U2IQ89</accession>
<dbReference type="GO" id="GO:0005524">
    <property type="term" value="F:ATP binding"/>
    <property type="evidence" value="ECO:0007669"/>
    <property type="project" value="InterPro"/>
</dbReference>
<reference evidence="2 3" key="1">
    <citation type="submission" date="2013-06" db="EMBL/GenBank/DDBJ databases">
        <authorList>
            <person name="Weinstock G."/>
            <person name="Sodergren E."/>
            <person name="Lobos E.A."/>
            <person name="Fulton L."/>
            <person name="Fulton R."/>
            <person name="Courtney L."/>
            <person name="Fronick C."/>
            <person name="O'Laughlin M."/>
            <person name="Godfrey J."/>
            <person name="Wilson R.M."/>
            <person name="Miner T."/>
            <person name="Farmer C."/>
            <person name="Delehaunty K."/>
            <person name="Cordes M."/>
            <person name="Minx P."/>
            <person name="Tomlinson C."/>
            <person name="Chen J."/>
            <person name="Wollam A."/>
            <person name="Pepin K.H."/>
            <person name="Bhonagiri V."/>
            <person name="Zhang X."/>
            <person name="Warren W."/>
            <person name="Mitreva M."/>
            <person name="Mardis E.R."/>
            <person name="Wilson R.K."/>
        </authorList>
    </citation>
    <scope>NUCLEOTIDE SEQUENCE [LARGE SCALE GENOMIC DNA]</scope>
    <source>
        <strain evidence="2 3">W1703</strain>
    </source>
</reference>
<gene>
    <name evidence="2" type="ORF">HMPREF1557_01228</name>
</gene>
<dbReference type="AlphaFoldDB" id="U2IQ89"/>
<dbReference type="Proteomes" id="UP000016617">
    <property type="component" value="Unassembled WGS sequence"/>
</dbReference>
<dbReference type="InterPro" id="IPR027417">
    <property type="entry name" value="P-loop_NTPase"/>
</dbReference>
<dbReference type="InterPro" id="IPR010524">
    <property type="entry name" value="Sig_transdc_resp-reg_PrpR_N"/>
</dbReference>
<dbReference type="Pfam" id="PF06506">
    <property type="entry name" value="PrpR_N"/>
    <property type="match status" value="1"/>
</dbReference>
<name>U2IQ89_9STRE</name>
<proteinExistence type="predicted"/>
<dbReference type="HOGENOM" id="CLU_979763_0_0_9"/>
<protein>
    <recommendedName>
        <fullName evidence="1">Signal transduction response regulator propionate catabolism activator N-terminal domain-containing protein</fullName>
    </recommendedName>
</protein>
<dbReference type="EMBL" id="AWVA01000076">
    <property type="protein sequence ID" value="ERJ76066.1"/>
    <property type="molecule type" value="Genomic_DNA"/>
</dbReference>
<dbReference type="PATRIC" id="fig|1227275.3.peg.1087"/>
<evidence type="ECO:0000313" key="3">
    <source>
        <dbReference type="Proteomes" id="UP000016617"/>
    </source>
</evidence>
<comment type="caution">
    <text evidence="2">The sequence shown here is derived from an EMBL/GenBank/DDBJ whole genome shotgun (WGS) entry which is preliminary data.</text>
</comment>
<evidence type="ECO:0000259" key="1">
    <source>
        <dbReference type="Pfam" id="PF06506"/>
    </source>
</evidence>
<organism evidence="2 3">
    <name type="scientific">Streptococcus sobrinus W1703</name>
    <dbReference type="NCBI Taxonomy" id="1227275"/>
    <lineage>
        <taxon>Bacteria</taxon>
        <taxon>Bacillati</taxon>
        <taxon>Bacillota</taxon>
        <taxon>Bacilli</taxon>
        <taxon>Lactobacillales</taxon>
        <taxon>Streptococcaceae</taxon>
        <taxon>Streptococcus</taxon>
    </lineage>
</organism>